<dbReference type="GO" id="GO:0004476">
    <property type="term" value="F:mannose-6-phosphate isomerase activity"/>
    <property type="evidence" value="ECO:0007669"/>
    <property type="project" value="InterPro"/>
</dbReference>
<evidence type="ECO:0000259" key="3">
    <source>
        <dbReference type="Pfam" id="PF10432"/>
    </source>
</evidence>
<evidence type="ECO:0000313" key="4">
    <source>
        <dbReference type="EMBL" id="KKW15458.1"/>
    </source>
</evidence>
<evidence type="ECO:0000256" key="2">
    <source>
        <dbReference type="ARBA" id="ARBA00023235"/>
    </source>
</evidence>
<dbReference type="SUPFAM" id="SSF53697">
    <property type="entry name" value="SIS domain"/>
    <property type="match status" value="1"/>
</dbReference>
<dbReference type="InterPro" id="IPR019490">
    <property type="entry name" value="Glu6P/Mann6P_isomerase_C"/>
</dbReference>
<evidence type="ECO:0000313" key="5">
    <source>
        <dbReference type="Proteomes" id="UP000034224"/>
    </source>
</evidence>
<comment type="similarity">
    <text evidence="1">Belongs to the PGI/PMI family.</text>
</comment>
<gene>
    <name evidence="4" type="ORF">UY55_C0001G0212</name>
</gene>
<name>A0A0G1W9L1_9BACT</name>
<dbReference type="CDD" id="cd05637">
    <property type="entry name" value="SIS_PGI_PMI_2"/>
    <property type="match status" value="1"/>
</dbReference>
<organism evidence="4 5">
    <name type="scientific">Candidatus Jorgensenbacteria bacterium GW2011_GWB1_50_10</name>
    <dbReference type="NCBI Taxonomy" id="1618665"/>
    <lineage>
        <taxon>Bacteria</taxon>
        <taxon>Candidatus Joergenseniibacteriota</taxon>
    </lineage>
</organism>
<dbReference type="GO" id="GO:1901135">
    <property type="term" value="P:carbohydrate derivative metabolic process"/>
    <property type="evidence" value="ECO:0007669"/>
    <property type="project" value="InterPro"/>
</dbReference>
<sequence length="323" mass="36193">MEAEKMIYEDIKNFFGQFAWKPEIVNDDGERFRKFLAVGMGGSNLAADLVRILRPDLDIAVHRDYGLPEYLEADRLVLLCSHSGNTEEVIDAYNEAGKRNFKRMAIGAGGKLLELAEKDKTPYLRFPENKIQPRVALGFSFLALLKAIGDEKLLEASSLLAKTLKPADSEENGKKLAEGLRGFVPVIYASNRNKGLSYVWKVIFNETAKIPAFANVFPELNHNEMTGFDFNGETKPMNEKLAFIFLEDGADYSRITKRATVTIKLMSGKRFKVEKVVLTGSSPVEKIFNSIILAHFTAYHLALNYGVEPEAVPMVEDFKKLIG</sequence>
<dbReference type="EMBL" id="LCQK01000001">
    <property type="protein sequence ID" value="KKW15458.1"/>
    <property type="molecule type" value="Genomic_DNA"/>
</dbReference>
<comment type="caution">
    <text evidence="4">The sequence shown here is derived from an EMBL/GenBank/DDBJ whole genome shotgun (WGS) entry which is preliminary data.</text>
</comment>
<dbReference type="Pfam" id="PF10432">
    <property type="entry name" value="bact-PGI_C"/>
    <property type="match status" value="1"/>
</dbReference>
<dbReference type="GO" id="GO:0004347">
    <property type="term" value="F:glucose-6-phosphate isomerase activity"/>
    <property type="evidence" value="ECO:0007669"/>
    <property type="project" value="InterPro"/>
</dbReference>
<dbReference type="STRING" id="1618665.UY55_C0001G0212"/>
<dbReference type="AlphaFoldDB" id="A0A0G1W9L1"/>
<dbReference type="InterPro" id="IPR046348">
    <property type="entry name" value="SIS_dom_sf"/>
</dbReference>
<keyword evidence="2 4" id="KW-0413">Isomerase</keyword>
<dbReference type="GO" id="GO:0005975">
    <property type="term" value="P:carbohydrate metabolic process"/>
    <property type="evidence" value="ECO:0007669"/>
    <property type="project" value="InterPro"/>
</dbReference>
<feature type="domain" description="Bifunctional glucose-6-phosphate/mannose-6-phosphate isomerase C-terminal" evidence="3">
    <location>
        <begin position="171"/>
        <end position="320"/>
    </location>
</feature>
<dbReference type="Gene3D" id="3.40.50.10490">
    <property type="entry name" value="Glucose-6-phosphate isomerase like protein, domain 1"/>
    <property type="match status" value="2"/>
</dbReference>
<protein>
    <submittedName>
        <fullName evidence="4">Bifunctional phosphoglucose/phosphomannose isomerase</fullName>
    </submittedName>
</protein>
<reference evidence="4 5" key="1">
    <citation type="journal article" date="2015" name="Nature">
        <title>rRNA introns, odd ribosomes, and small enigmatic genomes across a large radiation of phyla.</title>
        <authorList>
            <person name="Brown C.T."/>
            <person name="Hug L.A."/>
            <person name="Thomas B.C."/>
            <person name="Sharon I."/>
            <person name="Castelle C.J."/>
            <person name="Singh A."/>
            <person name="Wilkins M.J."/>
            <person name="Williams K.H."/>
            <person name="Banfield J.F."/>
        </authorList>
    </citation>
    <scope>NUCLEOTIDE SEQUENCE [LARGE SCALE GENOMIC DNA]</scope>
</reference>
<proteinExistence type="inferred from homology"/>
<evidence type="ECO:0000256" key="1">
    <source>
        <dbReference type="ARBA" id="ARBA00010523"/>
    </source>
</evidence>
<dbReference type="Proteomes" id="UP000034224">
    <property type="component" value="Unassembled WGS sequence"/>
</dbReference>
<accession>A0A0G1W9L1</accession>
<dbReference type="GO" id="GO:0097367">
    <property type="term" value="F:carbohydrate derivative binding"/>
    <property type="evidence" value="ECO:0007669"/>
    <property type="project" value="InterPro"/>
</dbReference>